<dbReference type="Proteomes" id="UP001596022">
    <property type="component" value="Unassembled WGS sequence"/>
</dbReference>
<dbReference type="Pfam" id="PF02595">
    <property type="entry name" value="Gly_kinase"/>
    <property type="match status" value="1"/>
</dbReference>
<dbReference type="RefSeq" id="WP_376846528.1">
    <property type="nucleotide sequence ID" value="NZ_JBHSFW010000008.1"/>
</dbReference>
<keyword evidence="3 4" id="KW-0418">Kinase</keyword>
<dbReference type="NCBIfam" id="TIGR00045">
    <property type="entry name" value="glycerate kinase"/>
    <property type="match status" value="1"/>
</dbReference>
<comment type="caution">
    <text evidence="5">The sequence shown here is derived from an EMBL/GenBank/DDBJ whole genome shotgun (WGS) entry which is preliminary data.</text>
</comment>
<gene>
    <name evidence="5" type="ORF">ACFO4N_11985</name>
</gene>
<dbReference type="InterPro" id="IPR004381">
    <property type="entry name" value="Glycerate_kinase"/>
</dbReference>
<reference evidence="6" key="1">
    <citation type="journal article" date="2019" name="Int. J. Syst. Evol. Microbiol.">
        <title>The Global Catalogue of Microorganisms (GCM) 10K type strain sequencing project: providing services to taxonomists for standard genome sequencing and annotation.</title>
        <authorList>
            <consortium name="The Broad Institute Genomics Platform"/>
            <consortium name="The Broad Institute Genome Sequencing Center for Infectious Disease"/>
            <person name="Wu L."/>
            <person name="Ma J."/>
        </authorList>
    </citation>
    <scope>NUCLEOTIDE SEQUENCE [LARGE SCALE GENOMIC DNA]</scope>
    <source>
        <strain evidence="6">CGMCC 1.16306</strain>
    </source>
</reference>
<evidence type="ECO:0000256" key="1">
    <source>
        <dbReference type="ARBA" id="ARBA00006284"/>
    </source>
</evidence>
<evidence type="ECO:0000256" key="4">
    <source>
        <dbReference type="PIRNR" id="PIRNR006078"/>
    </source>
</evidence>
<dbReference type="SUPFAM" id="SSF110738">
    <property type="entry name" value="Glycerate kinase I"/>
    <property type="match status" value="1"/>
</dbReference>
<dbReference type="PANTHER" id="PTHR21599">
    <property type="entry name" value="GLYCERATE KINASE"/>
    <property type="match status" value="1"/>
</dbReference>
<keyword evidence="2 4" id="KW-0808">Transferase</keyword>
<evidence type="ECO:0000256" key="2">
    <source>
        <dbReference type="ARBA" id="ARBA00022679"/>
    </source>
</evidence>
<protein>
    <submittedName>
        <fullName evidence="5">Glycerate kinase</fullName>
    </submittedName>
</protein>
<name>A0ABV9GML4_9BACL</name>
<comment type="similarity">
    <text evidence="1 4">Belongs to the glycerate kinase type-1 family.</text>
</comment>
<dbReference type="InterPro" id="IPR036129">
    <property type="entry name" value="Glycerate_kinase_sf"/>
</dbReference>
<dbReference type="PANTHER" id="PTHR21599:SF0">
    <property type="entry name" value="GLYCERATE KINASE"/>
    <property type="match status" value="1"/>
</dbReference>
<organism evidence="5 6">
    <name type="scientific">Camelliibacillus cellulosilyticus</name>
    <dbReference type="NCBI Taxonomy" id="2174486"/>
    <lineage>
        <taxon>Bacteria</taxon>
        <taxon>Bacillati</taxon>
        <taxon>Bacillota</taxon>
        <taxon>Bacilli</taxon>
        <taxon>Bacillales</taxon>
        <taxon>Sporolactobacillaceae</taxon>
        <taxon>Camelliibacillus</taxon>
    </lineage>
</organism>
<dbReference type="InterPro" id="IPR018193">
    <property type="entry name" value="Glyc_kinase_flavodox-like_fold"/>
</dbReference>
<keyword evidence="6" id="KW-1185">Reference proteome</keyword>
<dbReference type="InterPro" id="IPR018197">
    <property type="entry name" value="Glycerate_kinase_RE-like"/>
</dbReference>
<evidence type="ECO:0000313" key="6">
    <source>
        <dbReference type="Proteomes" id="UP001596022"/>
    </source>
</evidence>
<accession>A0ABV9GML4</accession>
<sequence>MNIILAPDSFKGCLTSVQVCRAMASGIQKVVPKAVITEMPMADGGEGTAASLVAATGGTFVKDVSVMDPLGRPIHASYGVTGNGQTAVIELAAASGLDLLKTSELDPRVTSTFGTGQLIRHALDKGFRSFIICLGGSATNDGGAGLLKALGFRFLDEEGQELAEGGLALNKLHTVDGSQADPRLREADFRIAGDVNNPLIGPTGASAVFGPQKGATPPMVTALDEALRQLADVIEQDYHLSVHNLKGAGAAGGTAAGLIAFLGAKLSSGAALVKQTIGFDERLLSQKPDLVLTGEGKIDVQTNFGKVIAGICHSAQPLNIPVIALTGATSGDLNPLYQAGLTAAFAIADGPLTFVESFEQAEKLIEKQTEQIMRVFNLNRGDYS</sequence>
<dbReference type="PIRSF" id="PIRSF006078">
    <property type="entry name" value="GlxK"/>
    <property type="match status" value="1"/>
</dbReference>
<proteinExistence type="inferred from homology"/>
<evidence type="ECO:0000313" key="5">
    <source>
        <dbReference type="EMBL" id="MFC4619433.1"/>
    </source>
</evidence>
<dbReference type="GO" id="GO:0016301">
    <property type="term" value="F:kinase activity"/>
    <property type="evidence" value="ECO:0007669"/>
    <property type="project" value="UniProtKB-KW"/>
</dbReference>
<evidence type="ECO:0000256" key="3">
    <source>
        <dbReference type="ARBA" id="ARBA00022777"/>
    </source>
</evidence>
<dbReference type="Gene3D" id="3.90.1510.10">
    <property type="entry name" value="Glycerate kinase, domain 2"/>
    <property type="match status" value="1"/>
</dbReference>
<dbReference type="Gene3D" id="3.40.50.10350">
    <property type="entry name" value="Glycerate kinase, domain 1"/>
    <property type="match status" value="1"/>
</dbReference>
<dbReference type="EMBL" id="JBHSFW010000008">
    <property type="protein sequence ID" value="MFC4619433.1"/>
    <property type="molecule type" value="Genomic_DNA"/>
</dbReference>